<dbReference type="InterPro" id="IPR032710">
    <property type="entry name" value="NTF2-like_dom_sf"/>
</dbReference>
<proteinExistence type="predicted"/>
<reference evidence="2 3" key="1">
    <citation type="submission" date="2024-02" db="EMBL/GenBank/DDBJ databases">
        <title>Seven novel Bacillus-like species.</title>
        <authorList>
            <person name="Liu G."/>
        </authorList>
    </citation>
    <scope>NUCLEOTIDE SEQUENCE [LARGE SCALE GENOMIC DNA]</scope>
    <source>
        <strain evidence="2 3">FJAT-53654</strain>
    </source>
</reference>
<accession>A0ABZ2MP73</accession>
<name>A0ABZ2MP73_9BACI</name>
<dbReference type="RefSeq" id="WP_338786248.1">
    <property type="nucleotide sequence ID" value="NZ_CP147403.1"/>
</dbReference>
<dbReference type="SUPFAM" id="SSF54427">
    <property type="entry name" value="NTF2-like"/>
    <property type="match status" value="1"/>
</dbReference>
<dbReference type="InterPro" id="IPR037401">
    <property type="entry name" value="SnoaL-like"/>
</dbReference>
<dbReference type="Gene3D" id="3.10.450.50">
    <property type="match status" value="1"/>
</dbReference>
<feature type="domain" description="SnoaL-like" evidence="1">
    <location>
        <begin position="11"/>
        <end position="140"/>
    </location>
</feature>
<evidence type="ECO:0000259" key="1">
    <source>
        <dbReference type="Pfam" id="PF13577"/>
    </source>
</evidence>
<dbReference type="EMBL" id="CP147403">
    <property type="protein sequence ID" value="WXB86977.1"/>
    <property type="molecule type" value="Genomic_DNA"/>
</dbReference>
<gene>
    <name evidence="2" type="ORF">WCV66_17190</name>
</gene>
<sequence length="153" mass="17491">MTQTNLEMRIEELENVRALRELVDNFSILADKKEVWKQTELFTKDATVESYANGALVSSLKGTKQIGEAFEAFLANFETVYHINGQHVVEINGDKAEGTLYCRVDLISSENGKKINNASAVSYKDEYVYEDGQWLIAKRTSNFVWNDRQELNQ</sequence>
<keyword evidence="3" id="KW-1185">Reference proteome</keyword>
<organism evidence="2 3">
    <name type="scientific">Metabacillus rhizosphaerae</name>
    <dbReference type="NCBI Taxonomy" id="3117747"/>
    <lineage>
        <taxon>Bacteria</taxon>
        <taxon>Bacillati</taxon>
        <taxon>Bacillota</taxon>
        <taxon>Bacilli</taxon>
        <taxon>Bacillales</taxon>
        <taxon>Bacillaceae</taxon>
        <taxon>Metabacillus</taxon>
    </lineage>
</organism>
<protein>
    <submittedName>
        <fullName evidence="2">Nuclear transport factor 2 family protein</fullName>
    </submittedName>
</protein>
<dbReference type="Proteomes" id="UP001368328">
    <property type="component" value="Chromosome"/>
</dbReference>
<evidence type="ECO:0000313" key="3">
    <source>
        <dbReference type="Proteomes" id="UP001368328"/>
    </source>
</evidence>
<evidence type="ECO:0000313" key="2">
    <source>
        <dbReference type="EMBL" id="WXB86977.1"/>
    </source>
</evidence>
<dbReference type="Pfam" id="PF13577">
    <property type="entry name" value="SnoaL_4"/>
    <property type="match status" value="1"/>
</dbReference>